<organism evidence="1 2">
    <name type="scientific">Frischella perrara</name>
    <dbReference type="NCBI Taxonomy" id="1267021"/>
    <lineage>
        <taxon>Bacteria</taxon>
        <taxon>Pseudomonadati</taxon>
        <taxon>Pseudomonadota</taxon>
        <taxon>Gammaproteobacteria</taxon>
        <taxon>Orbales</taxon>
        <taxon>Orbaceae</taxon>
        <taxon>Frischella</taxon>
    </lineage>
</organism>
<gene>
    <name evidence="1" type="ORF">FPB0191_02141</name>
</gene>
<dbReference type="STRING" id="1267021.FPB0191_02141"/>
<sequence>MKLIISDNDTYRFVGRFNPDGKVNIKIPSKWSATKHWHLNAEPVEEDFVAKLFPKLVNPTFTKQDINNTLIGIGSGEIVGGITGYFYGDQIKETVIENLPRITGAMQVAGGAVSLYLICSRRCWCNRYWSSISSSNWICRT</sequence>
<dbReference type="KEGG" id="fpp:FPB0191_02141"/>
<protein>
    <submittedName>
        <fullName evidence="1">Uncharacterized protein</fullName>
    </submittedName>
</protein>
<accession>A0A0A7S546</accession>
<name>A0A0A7S546_FRIPE</name>
<keyword evidence="2" id="KW-1185">Reference proteome</keyword>
<dbReference type="AlphaFoldDB" id="A0A0A7S546"/>
<reference evidence="1 2" key="1">
    <citation type="journal article" date="2014" name="Appl. Environ. Microbiol.">
        <title>Gut symbionts from distinct hosts exhibit genotoxic activity via divergent colibactin biosynthetic pathways.</title>
        <authorList>
            <person name="Engel P."/>
            <person name="Vizcaino M.I."/>
            <person name="Crawford J.M."/>
        </authorList>
    </citation>
    <scope>NUCLEOTIDE SEQUENCE [LARGE SCALE GENOMIC DNA]</scope>
    <source>
        <strain evidence="1 2">PEB0191</strain>
    </source>
</reference>
<evidence type="ECO:0000313" key="2">
    <source>
        <dbReference type="Proteomes" id="UP000030901"/>
    </source>
</evidence>
<dbReference type="HOGENOM" id="CLU_1822526_0_0_6"/>
<dbReference type="RefSeq" id="WP_039105992.1">
    <property type="nucleotide sequence ID" value="NZ_CP009056.1"/>
</dbReference>
<dbReference type="Proteomes" id="UP000030901">
    <property type="component" value="Chromosome"/>
</dbReference>
<evidence type="ECO:0000313" key="1">
    <source>
        <dbReference type="EMBL" id="AJA45947.1"/>
    </source>
</evidence>
<proteinExistence type="predicted"/>
<dbReference type="EMBL" id="CP009056">
    <property type="protein sequence ID" value="AJA45947.1"/>
    <property type="molecule type" value="Genomic_DNA"/>
</dbReference>